<dbReference type="EMBL" id="CP048877">
    <property type="protein sequence ID" value="QIJ72300.1"/>
    <property type="molecule type" value="Genomic_DNA"/>
</dbReference>
<protein>
    <submittedName>
        <fullName evidence="2">Uncharacterized protein</fullName>
    </submittedName>
</protein>
<accession>A0A6G7PXG0</accession>
<sequence>MMKVRKPTAEKRILFLTCGLLWLMVGIYLMALAWYWFRRFGYSAPALLAMVGLLLAYYLGFVRIARKNIGRLRAKPQRICFFAFQSWKSYLIVAIMIALGATLRHSSIPKIWLAPLYMGIGGALSLASLCYFRQIL</sequence>
<proteinExistence type="predicted"/>
<keyword evidence="1" id="KW-0472">Membrane</keyword>
<dbReference type="RefSeq" id="WP_166032518.1">
    <property type="nucleotide sequence ID" value="NZ_CP048877.1"/>
</dbReference>
<organism evidence="2 3">
    <name type="scientific">Thermosulfuriphilus ammonigenes</name>
    <dbReference type="NCBI Taxonomy" id="1936021"/>
    <lineage>
        <taxon>Bacteria</taxon>
        <taxon>Pseudomonadati</taxon>
        <taxon>Thermodesulfobacteriota</taxon>
        <taxon>Thermodesulfobacteria</taxon>
        <taxon>Thermodesulfobacteriales</taxon>
        <taxon>Thermodesulfobacteriaceae</taxon>
        <taxon>Thermosulfuriphilus</taxon>
    </lineage>
</organism>
<gene>
    <name evidence="2" type="ORF">G4V39_08465</name>
</gene>
<dbReference type="AlphaFoldDB" id="A0A6G7PXG0"/>
<evidence type="ECO:0000313" key="3">
    <source>
        <dbReference type="Proteomes" id="UP000502179"/>
    </source>
</evidence>
<reference evidence="2 3" key="1">
    <citation type="submission" date="2020-02" db="EMBL/GenBank/DDBJ databases">
        <title>Genome analysis of Thermosulfuriphilus ammonigenes ST65T, an anaerobic thermophilic chemolithoautotrophic bacterium isolated from a deep-sea hydrothermal vent.</title>
        <authorList>
            <person name="Slobodkina G."/>
            <person name="Allioux M."/>
            <person name="Merkel A."/>
            <person name="Alain K."/>
            <person name="Jebbar M."/>
            <person name="Slobodkin A."/>
        </authorList>
    </citation>
    <scope>NUCLEOTIDE SEQUENCE [LARGE SCALE GENOMIC DNA]</scope>
    <source>
        <strain evidence="2 3">ST65</strain>
    </source>
</reference>
<evidence type="ECO:0000256" key="1">
    <source>
        <dbReference type="SAM" id="Phobius"/>
    </source>
</evidence>
<feature type="transmembrane region" description="Helical" evidence="1">
    <location>
        <begin position="79"/>
        <end position="99"/>
    </location>
</feature>
<keyword evidence="3" id="KW-1185">Reference proteome</keyword>
<keyword evidence="1" id="KW-1133">Transmembrane helix</keyword>
<feature type="transmembrane region" description="Helical" evidence="1">
    <location>
        <begin position="42"/>
        <end position="59"/>
    </location>
</feature>
<keyword evidence="1" id="KW-0812">Transmembrane</keyword>
<feature type="transmembrane region" description="Helical" evidence="1">
    <location>
        <begin position="12"/>
        <end position="36"/>
    </location>
</feature>
<evidence type="ECO:0000313" key="2">
    <source>
        <dbReference type="EMBL" id="QIJ72300.1"/>
    </source>
</evidence>
<dbReference type="KEGG" id="tav:G4V39_08465"/>
<dbReference type="Proteomes" id="UP000502179">
    <property type="component" value="Chromosome"/>
</dbReference>
<feature type="transmembrane region" description="Helical" evidence="1">
    <location>
        <begin position="111"/>
        <end position="132"/>
    </location>
</feature>
<name>A0A6G7PXG0_9BACT</name>